<dbReference type="Gene3D" id="3.30.70.100">
    <property type="match status" value="2"/>
</dbReference>
<keyword evidence="1" id="KW-1133">Transmembrane helix</keyword>
<organism evidence="3 4">
    <name type="scientific">Inquilinus ginsengisoli</name>
    <dbReference type="NCBI Taxonomy" id="363840"/>
    <lineage>
        <taxon>Bacteria</taxon>
        <taxon>Pseudomonadati</taxon>
        <taxon>Pseudomonadota</taxon>
        <taxon>Alphaproteobacteria</taxon>
        <taxon>Rhodospirillales</taxon>
        <taxon>Rhodospirillaceae</taxon>
        <taxon>Inquilinus</taxon>
    </lineage>
</organism>
<evidence type="ECO:0000313" key="4">
    <source>
        <dbReference type="Proteomes" id="UP001262410"/>
    </source>
</evidence>
<feature type="domain" description="ABM" evidence="2">
    <location>
        <begin position="6"/>
        <end position="95"/>
    </location>
</feature>
<dbReference type="PANTHER" id="PTHR40057">
    <property type="entry name" value="SLR1162 PROTEIN"/>
    <property type="match status" value="1"/>
</dbReference>
<accession>A0ABU1JNP9</accession>
<sequence length="313" mass="34745">MIEDPVTVIVQTRTRPGQEDAFGRWQARISAAVAEQPGFLEQSVMPPNPPAQPDWVILQRFGTQSGAVAWLRSERRQALVAEAQGLLAGLDDVHLVRDGVRGALPAPASAVIATRVRPGQEAAFRRWEQRIAAAQARAPGFQGYRFEPPVPGVQDDWLAVLRFDSEGSLQAWLESPERHALLNQSTAFTETFHTRIVRTGFDSWFAGNGTRQAPSAWKQNMVVIALLYPVVFLFGAMVQTPILMQYEGLPFWFALFIGNVVSVLLLARLVPWIGRLLAWWLTPGERTGWRRDAVGAGLMVGIYAICLLAFSQF</sequence>
<dbReference type="PANTHER" id="PTHR40057:SF1">
    <property type="entry name" value="SLR1162 PROTEIN"/>
    <property type="match status" value="1"/>
</dbReference>
<keyword evidence="1" id="KW-0812">Transmembrane</keyword>
<proteinExistence type="predicted"/>
<dbReference type="Pfam" id="PF03992">
    <property type="entry name" value="ABM"/>
    <property type="match status" value="2"/>
</dbReference>
<reference evidence="3 4" key="1">
    <citation type="submission" date="2023-07" db="EMBL/GenBank/DDBJ databases">
        <title>Sorghum-associated microbial communities from plants grown in Nebraska, USA.</title>
        <authorList>
            <person name="Schachtman D."/>
        </authorList>
    </citation>
    <scope>NUCLEOTIDE SEQUENCE [LARGE SCALE GENOMIC DNA]</scope>
    <source>
        <strain evidence="3 4">584</strain>
    </source>
</reference>
<feature type="transmembrane region" description="Helical" evidence="1">
    <location>
        <begin position="293"/>
        <end position="310"/>
    </location>
</feature>
<dbReference type="InterPro" id="IPR038762">
    <property type="entry name" value="ABM_predict"/>
</dbReference>
<protein>
    <recommendedName>
        <fullName evidence="2">ABM domain-containing protein</fullName>
    </recommendedName>
</protein>
<gene>
    <name evidence="3" type="ORF">E9232_002759</name>
</gene>
<feature type="transmembrane region" description="Helical" evidence="1">
    <location>
        <begin position="221"/>
        <end position="244"/>
    </location>
</feature>
<dbReference type="InterPro" id="IPR011008">
    <property type="entry name" value="Dimeric_a/b-barrel"/>
</dbReference>
<evidence type="ECO:0000313" key="3">
    <source>
        <dbReference type="EMBL" id="MDR6290238.1"/>
    </source>
</evidence>
<feature type="transmembrane region" description="Helical" evidence="1">
    <location>
        <begin position="251"/>
        <end position="273"/>
    </location>
</feature>
<comment type="caution">
    <text evidence="3">The sequence shown here is derived from an EMBL/GenBank/DDBJ whole genome shotgun (WGS) entry which is preliminary data.</text>
</comment>
<dbReference type="PROSITE" id="PS51725">
    <property type="entry name" value="ABM"/>
    <property type="match status" value="1"/>
</dbReference>
<keyword evidence="1" id="KW-0472">Membrane</keyword>
<keyword evidence="4" id="KW-1185">Reference proteome</keyword>
<dbReference type="InterPro" id="IPR007138">
    <property type="entry name" value="ABM_dom"/>
</dbReference>
<dbReference type="Proteomes" id="UP001262410">
    <property type="component" value="Unassembled WGS sequence"/>
</dbReference>
<name>A0ABU1JNP9_9PROT</name>
<evidence type="ECO:0000256" key="1">
    <source>
        <dbReference type="SAM" id="Phobius"/>
    </source>
</evidence>
<dbReference type="SUPFAM" id="SSF54909">
    <property type="entry name" value="Dimeric alpha+beta barrel"/>
    <property type="match status" value="2"/>
</dbReference>
<evidence type="ECO:0000259" key="2">
    <source>
        <dbReference type="PROSITE" id="PS51725"/>
    </source>
</evidence>
<dbReference type="EMBL" id="JAVDPW010000004">
    <property type="protein sequence ID" value="MDR6290238.1"/>
    <property type="molecule type" value="Genomic_DNA"/>
</dbReference>